<accession>A0ACA9L5K0</accession>
<protein>
    <submittedName>
        <fullName evidence="1">12540_t:CDS:1</fullName>
    </submittedName>
</protein>
<proteinExistence type="predicted"/>
<name>A0ACA9L5K0_9GLOM</name>
<sequence>EKSEFSIYIEPLKCNSTSINNFKKLINFLQITVKDLEGKEIEPEREGTSILKVFSRSSLRGIITIGVETIPFRNEDSINAFKYIEPLSKEYMITRKSPERIDKILGPALNVKFNVQNHPLFANSKVLSMFSPYWKDRLNEQREDKKSSFTGEREHDAKESFRHVYKEFDVEEHDYLIILHMIQVAYTGDITIGKKRDAYRDLLILADRYRIPVLRIIGVNIENAAKLYFGYSCSQLKGYIINNFDEIVKTKSYDEILKNHEKYPTFLDMYEDILVELCSSEL</sequence>
<gene>
    <name evidence="1" type="ORF">ACOLOM_LOCUS3254</name>
</gene>
<reference evidence="1" key="1">
    <citation type="submission" date="2021-06" db="EMBL/GenBank/DDBJ databases">
        <authorList>
            <person name="Kallberg Y."/>
            <person name="Tangrot J."/>
            <person name="Rosling A."/>
        </authorList>
    </citation>
    <scope>NUCLEOTIDE SEQUENCE</scope>
    <source>
        <strain evidence="1">CL356</strain>
    </source>
</reference>
<keyword evidence="2" id="KW-1185">Reference proteome</keyword>
<dbReference type="EMBL" id="CAJVPT010004741">
    <property type="protein sequence ID" value="CAG8511808.1"/>
    <property type="molecule type" value="Genomic_DNA"/>
</dbReference>
<evidence type="ECO:0000313" key="1">
    <source>
        <dbReference type="EMBL" id="CAG8511808.1"/>
    </source>
</evidence>
<feature type="non-terminal residue" evidence="1">
    <location>
        <position position="1"/>
    </location>
</feature>
<comment type="caution">
    <text evidence="1">The sequence shown here is derived from an EMBL/GenBank/DDBJ whole genome shotgun (WGS) entry which is preliminary data.</text>
</comment>
<dbReference type="Proteomes" id="UP000789525">
    <property type="component" value="Unassembled WGS sequence"/>
</dbReference>
<organism evidence="1 2">
    <name type="scientific">Acaulospora colombiana</name>
    <dbReference type="NCBI Taxonomy" id="27376"/>
    <lineage>
        <taxon>Eukaryota</taxon>
        <taxon>Fungi</taxon>
        <taxon>Fungi incertae sedis</taxon>
        <taxon>Mucoromycota</taxon>
        <taxon>Glomeromycotina</taxon>
        <taxon>Glomeromycetes</taxon>
        <taxon>Diversisporales</taxon>
        <taxon>Acaulosporaceae</taxon>
        <taxon>Acaulospora</taxon>
    </lineage>
</organism>
<evidence type="ECO:0000313" key="2">
    <source>
        <dbReference type="Proteomes" id="UP000789525"/>
    </source>
</evidence>